<dbReference type="InterPro" id="IPR029058">
    <property type="entry name" value="AB_hydrolase_fold"/>
</dbReference>
<comment type="caution">
    <text evidence="2">The sequence shown here is derived from an EMBL/GenBank/DDBJ whole genome shotgun (WGS) entry which is preliminary data.</text>
</comment>
<evidence type="ECO:0000259" key="1">
    <source>
        <dbReference type="PROSITE" id="PS50075"/>
    </source>
</evidence>
<dbReference type="PANTHER" id="PTHR43201:SF32">
    <property type="entry name" value="2-SUCCINYLBENZOATE--COA LIGASE, CHLOROPLASTIC_PEROXISOMAL"/>
    <property type="match status" value="1"/>
</dbReference>
<dbReference type="EMBL" id="JACJVJ010000002">
    <property type="protein sequence ID" value="MBC2778642.1"/>
    <property type="molecule type" value="Genomic_DNA"/>
</dbReference>
<dbReference type="InterPro" id="IPR020845">
    <property type="entry name" value="AMP-binding_CS"/>
</dbReference>
<reference evidence="2 3" key="1">
    <citation type="submission" date="2020-08" db="EMBL/GenBank/DDBJ databases">
        <title>Draft genome sequence of Parasphingopyxis sp. GrpM-11.</title>
        <authorList>
            <person name="Oh J."/>
            <person name="Roh D.-H."/>
        </authorList>
    </citation>
    <scope>NUCLEOTIDE SEQUENCE [LARGE SCALE GENOMIC DNA]</scope>
    <source>
        <strain evidence="2 3">GrpM-11</strain>
    </source>
</reference>
<dbReference type="Proteomes" id="UP000564378">
    <property type="component" value="Unassembled WGS sequence"/>
</dbReference>
<dbReference type="PROSITE" id="PS00455">
    <property type="entry name" value="AMP_BINDING"/>
    <property type="match status" value="1"/>
</dbReference>
<dbReference type="InterPro" id="IPR036736">
    <property type="entry name" value="ACP-like_sf"/>
</dbReference>
<organism evidence="2 3">
    <name type="scientific">Parasphingopyxis marina</name>
    <dbReference type="NCBI Taxonomy" id="2761622"/>
    <lineage>
        <taxon>Bacteria</taxon>
        <taxon>Pseudomonadati</taxon>
        <taxon>Pseudomonadota</taxon>
        <taxon>Alphaproteobacteria</taxon>
        <taxon>Sphingomonadales</taxon>
        <taxon>Sphingomonadaceae</taxon>
        <taxon>Parasphingopyxis</taxon>
    </lineage>
</organism>
<protein>
    <submittedName>
        <fullName evidence="2">AMP-binding protein</fullName>
    </submittedName>
</protein>
<dbReference type="InterPro" id="IPR000873">
    <property type="entry name" value="AMP-dep_synth/lig_dom"/>
</dbReference>
<name>A0A842I095_9SPHN</name>
<sequence>MIDDILVPSATDLAEMCGRDRDPDTKLPRSLAAYIATLAMANRHGLFTEVGLDGIEHTISYGELYDDAERVIAGLKRHAGPHRPHVLLCFESAINYIKAAWACLMSGYSILPVSTMYFYRDRDQFMTRFEQLVATTGASIVITEPPFFGSLAEQPASILDIAALLRTDVSTDNERTLIHHASELLIQTSGTTGTAKLARIGPQALIERFFDGDVIDRRTHLNQLAISSVGGVRLLLPIGVRTIYLNAGRMMANPGAWLDLVSRYQVSDVGLSSSTAEKLNECFRADPRRWTGSPLKTIFVGTEMIVPKTLLELAEHIRASAGTEVKFIFVYSMTETGTLCLARLSPDELKDPANLPGGKARFSECALSWSLRIAKEDGEIAKRGEVGRILARSSSRMFSGYFGSGEPATVDGWFDTGDLAFIDDAGLVLTGREKSVIIVNSRNISAEDIEYCVRNIDGVRPTLVAAIPYREAEHNTDRIVVFYTPTYFDHDHLARVAADIQRAVAKAVGVKVHAVMPIRERHFIRTRTGKIDRQALVSLLASPSFPIPETRGGLPHPDPASPDWLARIWQESLGLKALPAGDSDFFKEGGDSLAAVHLMVAIEHHLKRHISPDRFFENPTLGHLAELVGAGEAEVAIAEPEGLPTQARDIAALDRALRTASASWPGEHPFEGGFAVGHNLGGSRPPLFWICQAGGELKSLAKQLGPDQPIYGFRSLVGLVPLEKYAESGLDIVCELYLSEILALCPTGRFSLGGNCQGGIMAVQLARRLQQLRREPTLLALLEWTFNKRHYDGPTLLLYGEDSVTAEVYSSDKHGSSEGIAGFENRTIERTGGGHGQYFTGSNLNSLAGKLIRHIRLAEAR</sequence>
<dbReference type="Gene3D" id="1.10.1200.10">
    <property type="entry name" value="ACP-like"/>
    <property type="match status" value="1"/>
</dbReference>
<dbReference type="Pfam" id="PF00501">
    <property type="entry name" value="AMP-binding"/>
    <property type="match status" value="1"/>
</dbReference>
<dbReference type="InterPro" id="IPR009081">
    <property type="entry name" value="PP-bd_ACP"/>
</dbReference>
<feature type="domain" description="Carrier" evidence="1">
    <location>
        <begin position="556"/>
        <end position="632"/>
    </location>
</feature>
<dbReference type="PANTHER" id="PTHR43201">
    <property type="entry name" value="ACYL-COA SYNTHETASE"/>
    <property type="match status" value="1"/>
</dbReference>
<dbReference type="InterPro" id="IPR045851">
    <property type="entry name" value="AMP-bd_C_sf"/>
</dbReference>
<dbReference type="AlphaFoldDB" id="A0A842I095"/>
<dbReference type="SUPFAM" id="SSF47336">
    <property type="entry name" value="ACP-like"/>
    <property type="match status" value="1"/>
</dbReference>
<gene>
    <name evidence="2" type="ORF">H6P80_13540</name>
</gene>
<keyword evidence="3" id="KW-1185">Reference proteome</keyword>
<dbReference type="RefSeq" id="WP_185801884.1">
    <property type="nucleotide sequence ID" value="NZ_JACJVJ010000002.1"/>
</dbReference>
<dbReference type="Gene3D" id="3.40.50.1820">
    <property type="entry name" value="alpha/beta hydrolase"/>
    <property type="match status" value="1"/>
</dbReference>
<dbReference type="GO" id="GO:0006631">
    <property type="term" value="P:fatty acid metabolic process"/>
    <property type="evidence" value="ECO:0007669"/>
    <property type="project" value="TreeGrafter"/>
</dbReference>
<evidence type="ECO:0000313" key="3">
    <source>
        <dbReference type="Proteomes" id="UP000564378"/>
    </source>
</evidence>
<proteinExistence type="predicted"/>
<dbReference type="SUPFAM" id="SSF56801">
    <property type="entry name" value="Acetyl-CoA synthetase-like"/>
    <property type="match status" value="1"/>
</dbReference>
<dbReference type="InterPro" id="IPR042099">
    <property type="entry name" value="ANL_N_sf"/>
</dbReference>
<dbReference type="GO" id="GO:0031956">
    <property type="term" value="F:medium-chain fatty acid-CoA ligase activity"/>
    <property type="evidence" value="ECO:0007669"/>
    <property type="project" value="TreeGrafter"/>
</dbReference>
<evidence type="ECO:0000313" key="2">
    <source>
        <dbReference type="EMBL" id="MBC2778642.1"/>
    </source>
</evidence>
<dbReference type="PROSITE" id="PS50075">
    <property type="entry name" value="CARRIER"/>
    <property type="match status" value="1"/>
</dbReference>
<dbReference type="Pfam" id="PF00550">
    <property type="entry name" value="PP-binding"/>
    <property type="match status" value="1"/>
</dbReference>
<accession>A0A842I095</accession>
<dbReference type="SUPFAM" id="SSF53474">
    <property type="entry name" value="alpha/beta-Hydrolases"/>
    <property type="match status" value="1"/>
</dbReference>
<dbReference type="Gene3D" id="3.40.50.12780">
    <property type="entry name" value="N-terminal domain of ligase-like"/>
    <property type="match status" value="1"/>
</dbReference>
<dbReference type="Gene3D" id="3.30.300.30">
    <property type="match status" value="1"/>
</dbReference>